<evidence type="ECO:0000313" key="11">
    <source>
        <dbReference type="EMBL" id="PON27601.1"/>
    </source>
</evidence>
<sequence length="124" mass="12819">MKTSTIIAMVFTMIAISSALPPPLRSNISASHADKKGGFTLQARQDTVPRCSVPCIQNAIAKVTDCHFADYACACKYHGEVSGAATACVVGSCGLQRANTISAISATSITSTASTTTSSPPLFF</sequence>
<dbReference type="RefSeq" id="XP_024406029.1">
    <property type="nucleotide sequence ID" value="XM_024549191.1"/>
</dbReference>
<keyword evidence="5" id="KW-0472">Membrane</keyword>
<gene>
    <name evidence="11" type="ORF">TGAM01_v203368</name>
</gene>
<evidence type="ECO:0000256" key="2">
    <source>
        <dbReference type="ARBA" id="ARBA00004613"/>
    </source>
</evidence>
<comment type="caution">
    <text evidence="11">The sequence shown here is derived from an EMBL/GenBank/DDBJ whole genome shotgun (WGS) entry which is preliminary data.</text>
</comment>
<protein>
    <recommendedName>
        <fullName evidence="10">CFEM domain-containing protein</fullName>
    </recommendedName>
</protein>
<evidence type="ECO:0000256" key="7">
    <source>
        <dbReference type="ARBA" id="ARBA00023157"/>
    </source>
</evidence>
<feature type="domain" description="CFEM" evidence="10">
    <location>
        <begin position="46"/>
        <end position="104"/>
    </location>
</feature>
<keyword evidence="5" id="KW-0336">GPI-anchor</keyword>
<keyword evidence="7" id="KW-1015">Disulfide bond</keyword>
<evidence type="ECO:0000256" key="4">
    <source>
        <dbReference type="ARBA" id="ARBA00022525"/>
    </source>
</evidence>
<evidence type="ECO:0000259" key="10">
    <source>
        <dbReference type="Pfam" id="PF05730"/>
    </source>
</evidence>
<reference evidence="11 12" key="1">
    <citation type="journal article" date="2016" name="Genome Announc.">
        <title>Draft Whole-Genome Sequence of Trichoderma gamsii T6085, a Promising Biocontrol Agent of Fusarium Head Blight on Wheat.</title>
        <authorList>
            <person name="Baroncelli R."/>
            <person name="Zapparata A."/>
            <person name="Piaggeschi G."/>
            <person name="Sarrocco S."/>
            <person name="Vannacci G."/>
        </authorList>
    </citation>
    <scope>NUCLEOTIDE SEQUENCE [LARGE SCALE GENOMIC DNA]</scope>
    <source>
        <strain evidence="11 12">T6085</strain>
    </source>
</reference>
<dbReference type="Pfam" id="PF05730">
    <property type="entry name" value="CFEM"/>
    <property type="match status" value="1"/>
</dbReference>
<dbReference type="GO" id="GO:0098552">
    <property type="term" value="C:side of membrane"/>
    <property type="evidence" value="ECO:0007669"/>
    <property type="project" value="UniProtKB-KW"/>
</dbReference>
<feature type="chain" id="PRO_5015130381" description="CFEM domain-containing protein" evidence="9">
    <location>
        <begin position="20"/>
        <end position="124"/>
    </location>
</feature>
<evidence type="ECO:0000256" key="8">
    <source>
        <dbReference type="ARBA" id="ARBA00023288"/>
    </source>
</evidence>
<evidence type="ECO:0000256" key="9">
    <source>
        <dbReference type="SAM" id="SignalP"/>
    </source>
</evidence>
<evidence type="ECO:0000256" key="5">
    <source>
        <dbReference type="ARBA" id="ARBA00022622"/>
    </source>
</evidence>
<dbReference type="EMBL" id="JPDN02000009">
    <property type="protein sequence ID" value="PON27601.1"/>
    <property type="molecule type" value="Genomic_DNA"/>
</dbReference>
<accession>A0A2P4ZTK3</accession>
<dbReference type="GeneID" id="29981388"/>
<comment type="similarity">
    <text evidence="3">Belongs to the RBT5 family.</text>
</comment>
<keyword evidence="6 9" id="KW-0732">Signal</keyword>
<dbReference type="Proteomes" id="UP000054821">
    <property type="component" value="Unassembled WGS sequence"/>
</dbReference>
<keyword evidence="12" id="KW-1185">Reference proteome</keyword>
<evidence type="ECO:0000256" key="6">
    <source>
        <dbReference type="ARBA" id="ARBA00022729"/>
    </source>
</evidence>
<dbReference type="AlphaFoldDB" id="A0A2P4ZTK3"/>
<organism evidence="11 12">
    <name type="scientific">Trichoderma gamsii</name>
    <dbReference type="NCBI Taxonomy" id="398673"/>
    <lineage>
        <taxon>Eukaryota</taxon>
        <taxon>Fungi</taxon>
        <taxon>Dikarya</taxon>
        <taxon>Ascomycota</taxon>
        <taxon>Pezizomycotina</taxon>
        <taxon>Sordariomycetes</taxon>
        <taxon>Hypocreomycetidae</taxon>
        <taxon>Hypocreales</taxon>
        <taxon>Hypocreaceae</taxon>
        <taxon>Trichoderma</taxon>
    </lineage>
</organism>
<keyword evidence="4" id="KW-0964">Secreted</keyword>
<keyword evidence="5" id="KW-0325">Glycoprotein</keyword>
<comment type="subcellular location">
    <subcellularLocation>
        <location evidence="1">Membrane</location>
        <topology evidence="1">Lipid-anchor</topology>
        <topology evidence="1">GPI-anchor</topology>
    </subcellularLocation>
    <subcellularLocation>
        <location evidence="2">Secreted</location>
    </subcellularLocation>
</comment>
<keyword evidence="8" id="KW-0449">Lipoprotein</keyword>
<proteinExistence type="inferred from homology"/>
<evidence type="ECO:0000256" key="1">
    <source>
        <dbReference type="ARBA" id="ARBA00004589"/>
    </source>
</evidence>
<evidence type="ECO:0000256" key="3">
    <source>
        <dbReference type="ARBA" id="ARBA00010031"/>
    </source>
</evidence>
<dbReference type="GO" id="GO:0005576">
    <property type="term" value="C:extracellular region"/>
    <property type="evidence" value="ECO:0007669"/>
    <property type="project" value="UniProtKB-SubCell"/>
</dbReference>
<feature type="signal peptide" evidence="9">
    <location>
        <begin position="1"/>
        <end position="19"/>
    </location>
</feature>
<name>A0A2P4ZTK3_9HYPO</name>
<dbReference type="InterPro" id="IPR008427">
    <property type="entry name" value="Extracellular_membr_CFEM_dom"/>
</dbReference>
<evidence type="ECO:0000313" key="12">
    <source>
        <dbReference type="Proteomes" id="UP000054821"/>
    </source>
</evidence>
<dbReference type="STRING" id="398673.A0A2P4ZTK3"/>